<dbReference type="InterPro" id="IPR015797">
    <property type="entry name" value="NUDIX_hydrolase-like_dom_sf"/>
</dbReference>
<keyword evidence="2" id="KW-0378">Hydrolase</keyword>
<gene>
    <name evidence="2" type="ORF">DLJ74_14250</name>
</gene>
<dbReference type="RefSeq" id="WP_109984970.1">
    <property type="nucleotide sequence ID" value="NZ_JAJUIE010000038.1"/>
</dbReference>
<protein>
    <submittedName>
        <fullName evidence="2">NUDIX hydrolase</fullName>
    </submittedName>
</protein>
<keyword evidence="3" id="KW-1185">Reference proteome</keyword>
<dbReference type="PROSITE" id="PS51462">
    <property type="entry name" value="NUDIX"/>
    <property type="match status" value="1"/>
</dbReference>
<name>A0A317KYM1_9BACI</name>
<dbReference type="Gene3D" id="3.90.79.10">
    <property type="entry name" value="Nucleoside Triphosphate Pyrophosphohydrolase"/>
    <property type="match status" value="1"/>
</dbReference>
<dbReference type="OrthoDB" id="9780586at2"/>
<dbReference type="AlphaFoldDB" id="A0A317KYM1"/>
<reference evidence="2 3" key="1">
    <citation type="submission" date="2018-05" db="EMBL/GenBank/DDBJ databases">
        <title>Genomic analysis of Gracilibacillus dipsosauri DD1 reveals novel features of a salt-tolerant amylase.</title>
        <authorList>
            <person name="Deutch C.E."/>
            <person name="Yang S."/>
        </authorList>
    </citation>
    <scope>NUCLEOTIDE SEQUENCE [LARGE SCALE GENOMIC DNA]</scope>
    <source>
        <strain evidence="2 3">DD1</strain>
    </source>
</reference>
<comment type="caution">
    <text evidence="2">The sequence shown here is derived from an EMBL/GenBank/DDBJ whole genome shotgun (WGS) entry which is preliminary data.</text>
</comment>
<feature type="domain" description="Nudix hydrolase" evidence="1">
    <location>
        <begin position="29"/>
        <end position="170"/>
    </location>
</feature>
<dbReference type="InterPro" id="IPR000086">
    <property type="entry name" value="NUDIX_hydrolase_dom"/>
</dbReference>
<organism evidence="2 3">
    <name type="scientific">Gracilibacillus dipsosauri</name>
    <dbReference type="NCBI Taxonomy" id="178340"/>
    <lineage>
        <taxon>Bacteria</taxon>
        <taxon>Bacillati</taxon>
        <taxon>Bacillota</taxon>
        <taxon>Bacilli</taxon>
        <taxon>Bacillales</taxon>
        <taxon>Bacillaceae</taxon>
        <taxon>Gracilibacillus</taxon>
    </lineage>
</organism>
<dbReference type="Pfam" id="PF00293">
    <property type="entry name" value="NUDIX"/>
    <property type="match status" value="1"/>
</dbReference>
<dbReference type="CDD" id="cd04692">
    <property type="entry name" value="NUDIX_Hydrolase"/>
    <property type="match status" value="1"/>
</dbReference>
<evidence type="ECO:0000313" key="3">
    <source>
        <dbReference type="Proteomes" id="UP000245624"/>
    </source>
</evidence>
<dbReference type="Proteomes" id="UP000245624">
    <property type="component" value="Unassembled WGS sequence"/>
</dbReference>
<accession>A0A317KYM1</accession>
<evidence type="ECO:0000313" key="2">
    <source>
        <dbReference type="EMBL" id="PWU67618.1"/>
    </source>
</evidence>
<dbReference type="PANTHER" id="PTHR10885:SF0">
    <property type="entry name" value="ISOPENTENYL-DIPHOSPHATE DELTA-ISOMERASE"/>
    <property type="match status" value="1"/>
</dbReference>
<dbReference type="PANTHER" id="PTHR10885">
    <property type="entry name" value="ISOPENTENYL-DIPHOSPHATE DELTA-ISOMERASE"/>
    <property type="match status" value="1"/>
</dbReference>
<proteinExistence type="predicted"/>
<dbReference type="SUPFAM" id="SSF55811">
    <property type="entry name" value="Nudix"/>
    <property type="match status" value="1"/>
</dbReference>
<sequence length="206" mass="24465">MEEEQLKIFDMNKNEIGIATRDNVHKFGYWHEVFHCWFVSKEEDTYYIHLQRRSKEKKDYPNLLDITAAGHLLADETVQDGVREIKEELGMDIAYEKLVPLGVFSYSVKHGNLIDNEFANIFLYNSEHHLNDFILQAEEVSGMVKARIKDFEQFWLGKKEKIKITGFVFTKGEKEWMEKYVGRDQFVPHQDSFYRFIIEKIKAQLT</sequence>
<evidence type="ECO:0000259" key="1">
    <source>
        <dbReference type="PROSITE" id="PS51462"/>
    </source>
</evidence>
<dbReference type="EMBL" id="QGTD01000013">
    <property type="protein sequence ID" value="PWU67618.1"/>
    <property type="molecule type" value="Genomic_DNA"/>
</dbReference>
<dbReference type="GO" id="GO:0016787">
    <property type="term" value="F:hydrolase activity"/>
    <property type="evidence" value="ECO:0007669"/>
    <property type="project" value="UniProtKB-KW"/>
</dbReference>